<protein>
    <submittedName>
        <fullName evidence="1">Uncharacterized protein</fullName>
    </submittedName>
</protein>
<evidence type="ECO:0000313" key="1">
    <source>
        <dbReference type="EMBL" id="QNO41781.1"/>
    </source>
</evidence>
<dbReference type="AlphaFoldDB" id="A0A7G9Y197"/>
<gene>
    <name evidence="1" type="ORF">PIKABMHP_00022</name>
</gene>
<dbReference type="EMBL" id="MT630670">
    <property type="protein sequence ID" value="QNO41781.1"/>
    <property type="molecule type" value="Genomic_DNA"/>
</dbReference>
<reference evidence="1" key="1">
    <citation type="submission" date="2020-06" db="EMBL/GenBank/DDBJ databases">
        <title>Unique genomic features of the anaerobic methanotrophic archaea.</title>
        <authorList>
            <person name="Chadwick G.L."/>
            <person name="Skennerton C.T."/>
            <person name="Laso-Perez R."/>
            <person name="Leu A.O."/>
            <person name="Speth D.R."/>
            <person name="Yu H."/>
            <person name="Morgan-Lang C."/>
            <person name="Hatzenpichler R."/>
            <person name="Goudeau D."/>
            <person name="Malmstrom R."/>
            <person name="Brazelton W.J."/>
            <person name="Woyke T."/>
            <person name="Hallam S.J."/>
            <person name="Tyson G.W."/>
            <person name="Wegener G."/>
            <person name="Boetius A."/>
            <person name="Orphan V."/>
        </authorList>
    </citation>
    <scope>NUCLEOTIDE SEQUENCE</scope>
</reference>
<accession>A0A7G9Y197</accession>
<organism evidence="1">
    <name type="scientific">Candidatus Methanogaster sp. ANME-2c ERB4</name>
    <dbReference type="NCBI Taxonomy" id="2759911"/>
    <lineage>
        <taxon>Archaea</taxon>
        <taxon>Methanobacteriati</taxon>
        <taxon>Methanobacteriota</taxon>
        <taxon>Stenosarchaea group</taxon>
        <taxon>Methanomicrobia</taxon>
        <taxon>Methanosarcinales</taxon>
        <taxon>ANME-2 cluster</taxon>
        <taxon>Candidatus Methanogasteraceae</taxon>
        <taxon>Candidatus Methanogaster</taxon>
    </lineage>
</organism>
<proteinExistence type="predicted"/>
<name>A0A7G9Y197_9EURY</name>
<sequence length="62" mass="7342">MPAHYPIQYLYEMSYRSEYHYQVTVGTDSDLHNVTLYVPLPIFEEESKIGEEIIVRKHLAAR</sequence>